<gene>
    <name evidence="2" type="ORF">V6255_02670</name>
</gene>
<reference evidence="2 3" key="1">
    <citation type="submission" date="2024-02" db="EMBL/GenBank/DDBJ databases">
        <title>Bacteria isolated from the canopy kelp, Nereocystis luetkeana.</title>
        <authorList>
            <person name="Pfister C.A."/>
            <person name="Younker I.T."/>
            <person name="Light S.H."/>
        </authorList>
    </citation>
    <scope>NUCLEOTIDE SEQUENCE [LARGE SCALE GENOMIC DNA]</scope>
    <source>
        <strain evidence="2 3">TI.2.07</strain>
    </source>
</reference>
<evidence type="ECO:0000313" key="2">
    <source>
        <dbReference type="EMBL" id="MEL0658032.1"/>
    </source>
</evidence>
<comment type="caution">
    <text evidence="2">The sequence shown here is derived from an EMBL/GenBank/DDBJ whole genome shotgun (WGS) entry which is preliminary data.</text>
</comment>
<sequence length="121" mass="13989">MEFDFKKDYFSDKATVKLSMGHEAFGTWLEQEGQKKSWVEALLTVIGQLQQREITEYKLVGDEFALDLNTEEAIISNHSLHQSESDLEDANDLSFYDQEIQSECGLEDFLNLLESWLEFIG</sequence>
<evidence type="ECO:0000256" key="1">
    <source>
        <dbReference type="ARBA" id="ARBA00005367"/>
    </source>
</evidence>
<dbReference type="InterPro" id="IPR008249">
    <property type="entry name" value="UPF0231"/>
</dbReference>
<comment type="similarity">
    <text evidence="1">Belongs to the UPF0231 family.</text>
</comment>
<dbReference type="Pfam" id="PF06062">
    <property type="entry name" value="UPF0231"/>
    <property type="match status" value="1"/>
</dbReference>
<proteinExistence type="inferred from homology"/>
<keyword evidence="3" id="KW-1185">Reference proteome</keyword>
<dbReference type="RefSeq" id="WP_341626752.1">
    <property type="nucleotide sequence ID" value="NZ_JBAKBA010000003.1"/>
</dbReference>
<dbReference type="EMBL" id="JBAKBA010000003">
    <property type="protein sequence ID" value="MEL0658032.1"/>
    <property type="molecule type" value="Genomic_DNA"/>
</dbReference>
<evidence type="ECO:0000313" key="3">
    <source>
        <dbReference type="Proteomes" id="UP001366060"/>
    </source>
</evidence>
<protein>
    <submittedName>
        <fullName evidence="2">YacL family protein</fullName>
    </submittedName>
</protein>
<dbReference type="Proteomes" id="UP001366060">
    <property type="component" value="Unassembled WGS sequence"/>
</dbReference>
<organism evidence="2 3">
    <name type="scientific">Psychromonas arctica</name>
    <dbReference type="NCBI Taxonomy" id="168275"/>
    <lineage>
        <taxon>Bacteria</taxon>
        <taxon>Pseudomonadati</taxon>
        <taxon>Pseudomonadota</taxon>
        <taxon>Gammaproteobacteria</taxon>
        <taxon>Alteromonadales</taxon>
        <taxon>Psychromonadaceae</taxon>
        <taxon>Psychromonas</taxon>
    </lineage>
</organism>
<name>A0ABU9H824_9GAMM</name>
<accession>A0ABU9H824</accession>